<keyword evidence="5" id="KW-1185">Reference proteome</keyword>
<reference evidence="4 5" key="1">
    <citation type="submission" date="2020-08" db="EMBL/GenBank/DDBJ databases">
        <title>Genomic Encyclopedia of Type Strains, Phase III (KMG-III): the genomes of soil and plant-associated and newly described type strains.</title>
        <authorList>
            <person name="Whitman W."/>
        </authorList>
    </citation>
    <scope>NUCLEOTIDE SEQUENCE [LARGE SCALE GENOMIC DNA]</scope>
    <source>
        <strain evidence="4 5">CECT 3237</strain>
    </source>
</reference>
<keyword evidence="2" id="KW-0274">FAD</keyword>
<comment type="caution">
    <text evidence="4">The sequence shown here is derived from an EMBL/GenBank/DDBJ whole genome shotgun (WGS) entry which is preliminary data.</text>
</comment>
<dbReference type="Proteomes" id="UP000572907">
    <property type="component" value="Unassembled WGS sequence"/>
</dbReference>
<gene>
    <name evidence="4" type="ORF">FHS41_004604</name>
</gene>
<dbReference type="RefSeq" id="WP_184594339.1">
    <property type="nucleotide sequence ID" value="NZ_BMUP01000006.1"/>
</dbReference>
<dbReference type="InterPro" id="IPR002938">
    <property type="entry name" value="FAD-bd"/>
</dbReference>
<dbReference type="Gene3D" id="3.40.30.120">
    <property type="match status" value="1"/>
</dbReference>
<evidence type="ECO:0000259" key="3">
    <source>
        <dbReference type="Pfam" id="PF01494"/>
    </source>
</evidence>
<dbReference type="Gene3D" id="3.30.9.10">
    <property type="entry name" value="D-Amino Acid Oxidase, subunit A, domain 2"/>
    <property type="match status" value="1"/>
</dbReference>
<dbReference type="GO" id="GO:0071949">
    <property type="term" value="F:FAD binding"/>
    <property type="evidence" value="ECO:0007669"/>
    <property type="project" value="InterPro"/>
</dbReference>
<feature type="domain" description="FAD-binding" evidence="3">
    <location>
        <begin position="17"/>
        <end position="363"/>
    </location>
</feature>
<dbReference type="Pfam" id="PF01494">
    <property type="entry name" value="FAD_binding_3"/>
    <property type="match status" value="1"/>
</dbReference>
<dbReference type="NCBIfam" id="NF004780">
    <property type="entry name" value="PRK06126.1"/>
    <property type="match status" value="1"/>
</dbReference>
<dbReference type="InterPro" id="IPR036188">
    <property type="entry name" value="FAD/NAD-bd_sf"/>
</dbReference>
<dbReference type="InterPro" id="IPR050641">
    <property type="entry name" value="RIFMO-like"/>
</dbReference>
<dbReference type="PRINTS" id="PR00420">
    <property type="entry name" value="RNGMNOXGNASE"/>
</dbReference>
<dbReference type="PANTHER" id="PTHR43004:SF21">
    <property type="entry name" value="FAD-BINDING DOMAIN-CONTAINING PROTEIN-RELATED"/>
    <property type="match status" value="1"/>
</dbReference>
<organism evidence="4 5">
    <name type="scientific">Streptomyces violarus</name>
    <dbReference type="NCBI Taxonomy" id="67380"/>
    <lineage>
        <taxon>Bacteria</taxon>
        <taxon>Bacillati</taxon>
        <taxon>Actinomycetota</taxon>
        <taxon>Actinomycetes</taxon>
        <taxon>Kitasatosporales</taxon>
        <taxon>Streptomycetaceae</taxon>
        <taxon>Streptomyces</taxon>
    </lineage>
</organism>
<dbReference type="EMBL" id="JACHXE010000004">
    <property type="protein sequence ID" value="MBB3078097.1"/>
    <property type="molecule type" value="Genomic_DNA"/>
</dbReference>
<dbReference type="PANTHER" id="PTHR43004">
    <property type="entry name" value="TRK SYSTEM POTASSIUM UPTAKE PROTEIN"/>
    <property type="match status" value="1"/>
</dbReference>
<sequence>MTGDQVNAAPAAPEEHAVLIVGAGPVGATLALELAHHGVPSTVIESSTTVSAHPKMDFINGRSMELLRRLGVAEEIRRRGVAPDEPFNFLWTVEPDRPPVSVWEYPSVEGMRSRYAGAEDGSAPLEPYQRLQGSLLEDVLRGRLREHPLVDLRAGWTLKDLQDHGDVVEAVVYDEAEGTERTVRADYLVGCDGGGSTVRRKAGIETEQSGPATRHCDVYFRSTDPALLRNGKFFLTIAAGGVTLVNRDGEGTWTGTFVVPEGEPEPAEPLAAVKQGLGFDFEVDEVINVAHWYGRLAVATAYRSGRVFLAGDAAHQFYPTGGHGANTGLGDACDLGWKLAAVLNGWGGPALLDAYEAERRPVALFNREMCANLLAVWIRFPRLAALGATRPQLAAYLGKESFQIDNVGIHFGYRYNASPIVAHETGPEPDWQWQAITPTTWPGGRPPSVRADDGTALFDRLGEELTLVDLSGENRGKALADQARDKGLPLTLLTVDPTGVRAVWERDLVLLRPDQHVAWRGNEAPAPQAWNDLLDRISGA</sequence>
<dbReference type="SUPFAM" id="SSF51905">
    <property type="entry name" value="FAD/NAD(P)-binding domain"/>
    <property type="match status" value="1"/>
</dbReference>
<dbReference type="Gene3D" id="3.50.50.60">
    <property type="entry name" value="FAD/NAD(P)-binding domain"/>
    <property type="match status" value="1"/>
</dbReference>
<dbReference type="GO" id="GO:0016709">
    <property type="term" value="F:oxidoreductase activity, acting on paired donors, with incorporation or reduction of molecular oxygen, NAD(P)H as one donor, and incorporation of one atom of oxygen"/>
    <property type="evidence" value="ECO:0007669"/>
    <property type="project" value="UniProtKB-ARBA"/>
</dbReference>
<evidence type="ECO:0000313" key="4">
    <source>
        <dbReference type="EMBL" id="MBB3078097.1"/>
    </source>
</evidence>
<protein>
    <submittedName>
        <fullName evidence="4">2-polyprenyl-6-methoxyphenol hydroxylase-like FAD-dependent oxidoreductase</fullName>
    </submittedName>
</protein>
<evidence type="ECO:0000256" key="2">
    <source>
        <dbReference type="ARBA" id="ARBA00022827"/>
    </source>
</evidence>
<dbReference type="Pfam" id="PF21274">
    <property type="entry name" value="Rng_hyd_C"/>
    <property type="match status" value="1"/>
</dbReference>
<proteinExistence type="predicted"/>
<evidence type="ECO:0000256" key="1">
    <source>
        <dbReference type="ARBA" id="ARBA00022630"/>
    </source>
</evidence>
<dbReference type="AlphaFoldDB" id="A0A7W4ZSW7"/>
<accession>A0A7W4ZSW7</accession>
<name>A0A7W4ZSW7_9ACTN</name>
<keyword evidence="1" id="KW-0285">Flavoprotein</keyword>
<evidence type="ECO:0000313" key="5">
    <source>
        <dbReference type="Proteomes" id="UP000572907"/>
    </source>
</evidence>